<dbReference type="SUPFAM" id="SSF55144">
    <property type="entry name" value="LigT-like"/>
    <property type="match status" value="1"/>
</dbReference>
<evidence type="ECO:0000313" key="2">
    <source>
        <dbReference type="Proteomes" id="UP000242972"/>
    </source>
</evidence>
<dbReference type="PANTHER" id="PTHR36039:SF2">
    <property type="entry name" value="RNA LIGASE_CYCLIC NUCLEOTIDE PHOSPHODIESTERASE FAMILY PROTEIN"/>
    <property type="match status" value="1"/>
</dbReference>
<dbReference type="EMBL" id="PXYW01000094">
    <property type="protein sequence ID" value="PSR28832.1"/>
    <property type="molecule type" value="Genomic_DNA"/>
</dbReference>
<comment type="caution">
    <text evidence="1">The sequence shown here is derived from an EMBL/GenBank/DDBJ whole genome shotgun (WGS) entry which is preliminary data.</text>
</comment>
<dbReference type="PANTHER" id="PTHR36039">
    <property type="match status" value="1"/>
</dbReference>
<protein>
    <recommendedName>
        <fullName evidence="3">2'-5' RNA ligase</fullName>
    </recommendedName>
</protein>
<dbReference type="Pfam" id="PF13563">
    <property type="entry name" value="2_5_RNA_ligase2"/>
    <property type="match status" value="1"/>
</dbReference>
<feature type="non-terminal residue" evidence="1">
    <location>
        <position position="211"/>
    </location>
</feature>
<gene>
    <name evidence="1" type="ORF">C7B46_18875</name>
</gene>
<sequence>MGYAVELLFDDASTKSVFVLFDRLAQAGLRPPRVGDPEYPHITLFVAEGIQRQPLVKRLSSYQFPTAPTVTLATLGRFDANPGVIYLVPQPDFPLQTLHRDLFQQVSQLFSGINPFYLPANWTPHVTLADQLSPPNLANAITVVGFVASVAARITDLIIVEFEGPLRVVTDYLVIPNGSEETDIWLAYATAMASEEYFDAHEILEKLWRCS</sequence>
<name>A0A2T2X2X6_9FIRM</name>
<evidence type="ECO:0008006" key="3">
    <source>
        <dbReference type="Google" id="ProtNLM"/>
    </source>
</evidence>
<organism evidence="1 2">
    <name type="scientific">Sulfobacillus benefaciens</name>
    <dbReference type="NCBI Taxonomy" id="453960"/>
    <lineage>
        <taxon>Bacteria</taxon>
        <taxon>Bacillati</taxon>
        <taxon>Bacillota</taxon>
        <taxon>Clostridia</taxon>
        <taxon>Eubacteriales</taxon>
        <taxon>Clostridiales Family XVII. Incertae Sedis</taxon>
        <taxon>Sulfobacillus</taxon>
    </lineage>
</organism>
<reference evidence="1 2" key="1">
    <citation type="journal article" date="2014" name="BMC Genomics">
        <title>Comparison of environmental and isolate Sulfobacillus genomes reveals diverse carbon, sulfur, nitrogen, and hydrogen metabolisms.</title>
        <authorList>
            <person name="Justice N.B."/>
            <person name="Norman A."/>
            <person name="Brown C.T."/>
            <person name="Singh A."/>
            <person name="Thomas B.C."/>
            <person name="Banfield J.F."/>
        </authorList>
    </citation>
    <scope>NUCLEOTIDE SEQUENCE [LARGE SCALE GENOMIC DNA]</scope>
    <source>
        <strain evidence="1">AMDSBA4</strain>
    </source>
</reference>
<proteinExistence type="predicted"/>
<dbReference type="Proteomes" id="UP000242972">
    <property type="component" value="Unassembled WGS sequence"/>
</dbReference>
<dbReference type="InterPro" id="IPR009097">
    <property type="entry name" value="Cyclic_Pdiesterase"/>
</dbReference>
<dbReference type="AlphaFoldDB" id="A0A2T2X2X6"/>
<dbReference type="Gene3D" id="3.90.1140.10">
    <property type="entry name" value="Cyclic phosphodiesterase"/>
    <property type="match status" value="1"/>
</dbReference>
<evidence type="ECO:0000313" key="1">
    <source>
        <dbReference type="EMBL" id="PSR28832.1"/>
    </source>
</evidence>
<accession>A0A2T2X2X6</accession>